<proteinExistence type="predicted"/>
<evidence type="ECO:0000256" key="1">
    <source>
        <dbReference type="SAM" id="MobiDB-lite"/>
    </source>
</evidence>
<dbReference type="EMBL" id="CP126213">
    <property type="protein sequence ID" value="WIA15072.1"/>
    <property type="molecule type" value="Genomic_DNA"/>
</dbReference>
<evidence type="ECO:0000313" key="3">
    <source>
        <dbReference type="Proteomes" id="UP001244341"/>
    </source>
</evidence>
<protein>
    <submittedName>
        <fullName evidence="2">Uncharacterized protein</fullName>
    </submittedName>
</protein>
<evidence type="ECO:0000313" key="2">
    <source>
        <dbReference type="EMBL" id="WIA15072.1"/>
    </source>
</evidence>
<reference evidence="2 3" key="1">
    <citation type="submission" date="2023-05" db="EMBL/GenBank/DDBJ databases">
        <title>A 100% complete, gapless, phased diploid assembly of the Scenedesmus obliquus UTEX 3031 genome.</title>
        <authorList>
            <person name="Biondi T.C."/>
            <person name="Hanschen E.R."/>
            <person name="Kwon T."/>
            <person name="Eng W."/>
            <person name="Kruse C.P.S."/>
            <person name="Koehler S.I."/>
            <person name="Kunde Y."/>
            <person name="Gleasner C.D."/>
            <person name="You Mak K.T."/>
            <person name="Polle J."/>
            <person name="Hovde B.T."/>
            <person name="Starkenburg S.R."/>
        </authorList>
    </citation>
    <scope>NUCLEOTIDE SEQUENCE [LARGE SCALE GENOMIC DNA]</scope>
    <source>
        <strain evidence="2 3">DOE0152z</strain>
    </source>
</reference>
<sequence length="88" mass="9824">MLWDVPAEEEAFLRSLGWTSVESDDEEEWGLTEEEIAAFQAAAAARAAAQQPTQPSQQQQQQQQQQYDMYGSNCQQQVQGNGQCGVSR</sequence>
<accession>A0ABY8U1F1</accession>
<dbReference type="PANTHER" id="PTHR34112">
    <property type="entry name" value="C-JUN-AMINO-TERMINAL KINASE-INTERACTING PROTEIN"/>
    <property type="match status" value="1"/>
</dbReference>
<dbReference type="PANTHER" id="PTHR34112:SF13">
    <property type="entry name" value="OS04G0448200 PROTEIN"/>
    <property type="match status" value="1"/>
</dbReference>
<dbReference type="Proteomes" id="UP001244341">
    <property type="component" value="Chromosome 6b"/>
</dbReference>
<gene>
    <name evidence="2" type="ORF">OEZ85_001770</name>
</gene>
<feature type="region of interest" description="Disordered" evidence="1">
    <location>
        <begin position="42"/>
        <end position="69"/>
    </location>
</feature>
<organism evidence="2 3">
    <name type="scientific">Tetradesmus obliquus</name>
    <name type="common">Green alga</name>
    <name type="synonym">Acutodesmus obliquus</name>
    <dbReference type="NCBI Taxonomy" id="3088"/>
    <lineage>
        <taxon>Eukaryota</taxon>
        <taxon>Viridiplantae</taxon>
        <taxon>Chlorophyta</taxon>
        <taxon>core chlorophytes</taxon>
        <taxon>Chlorophyceae</taxon>
        <taxon>CS clade</taxon>
        <taxon>Sphaeropleales</taxon>
        <taxon>Scenedesmaceae</taxon>
        <taxon>Tetradesmus</taxon>
    </lineage>
</organism>
<name>A0ABY8U1F1_TETOB</name>
<keyword evidence="3" id="KW-1185">Reference proteome</keyword>